<dbReference type="FunFam" id="3.80.10.10:FF:000129">
    <property type="entry name" value="Leucine-rich repeat receptor-like kinase"/>
    <property type="match status" value="1"/>
</dbReference>
<dbReference type="PaxDb" id="3218-PP1S276_15V6.1"/>
<dbReference type="Gramene" id="Pp3c27_5920V3.3">
    <property type="protein sequence ID" value="Pp3c27_5920V3.3"/>
    <property type="gene ID" value="Pp3c27_5920"/>
</dbReference>
<dbReference type="PANTHER" id="PTHR45631:SF181">
    <property type="entry name" value="RECEPTOR-LIKE PROTEIN 4"/>
    <property type="match status" value="1"/>
</dbReference>
<keyword evidence="6 7" id="KW-0472">Membrane</keyword>
<evidence type="ECO:0000256" key="8">
    <source>
        <dbReference type="SAM" id="SignalP"/>
    </source>
</evidence>
<comment type="subcellular location">
    <subcellularLocation>
        <location evidence="1">Membrane</location>
        <topology evidence="1">Single-pass membrane protein</topology>
    </subcellularLocation>
</comment>
<dbReference type="Pfam" id="PF13855">
    <property type="entry name" value="LRR_8"/>
    <property type="match status" value="1"/>
</dbReference>
<evidence type="ECO:0000313" key="11">
    <source>
        <dbReference type="EnsemblPlants" id="Pp3c27_5920V3.1"/>
    </source>
</evidence>
<name>A0A2K1IAV7_PHYPA</name>
<dbReference type="EMBL" id="ABEU02000027">
    <property type="protein sequence ID" value="PNR26411.1"/>
    <property type="molecule type" value="Genomic_DNA"/>
</dbReference>
<dbReference type="GeneID" id="112278399"/>
<dbReference type="InterPro" id="IPR001611">
    <property type="entry name" value="Leu-rich_rpt"/>
</dbReference>
<dbReference type="SUPFAM" id="SSF52058">
    <property type="entry name" value="L domain-like"/>
    <property type="match status" value="1"/>
</dbReference>
<feature type="signal peptide" evidence="8">
    <location>
        <begin position="1"/>
        <end position="24"/>
    </location>
</feature>
<reference evidence="10 12" key="1">
    <citation type="journal article" date="2008" name="Science">
        <title>The Physcomitrella genome reveals evolutionary insights into the conquest of land by plants.</title>
        <authorList>
            <person name="Rensing S."/>
            <person name="Lang D."/>
            <person name="Zimmer A."/>
            <person name="Terry A."/>
            <person name="Salamov A."/>
            <person name="Shapiro H."/>
            <person name="Nishiyama T."/>
            <person name="Perroud P.-F."/>
            <person name="Lindquist E."/>
            <person name="Kamisugi Y."/>
            <person name="Tanahashi T."/>
            <person name="Sakakibara K."/>
            <person name="Fujita T."/>
            <person name="Oishi K."/>
            <person name="Shin-I T."/>
            <person name="Kuroki Y."/>
            <person name="Toyoda A."/>
            <person name="Suzuki Y."/>
            <person name="Hashimoto A."/>
            <person name="Yamaguchi K."/>
            <person name="Sugano A."/>
            <person name="Kohara Y."/>
            <person name="Fujiyama A."/>
            <person name="Anterola A."/>
            <person name="Aoki S."/>
            <person name="Ashton N."/>
            <person name="Barbazuk W.B."/>
            <person name="Barker E."/>
            <person name="Bennetzen J."/>
            <person name="Bezanilla M."/>
            <person name="Blankenship R."/>
            <person name="Cho S.H."/>
            <person name="Dutcher S."/>
            <person name="Estelle M."/>
            <person name="Fawcett J.A."/>
            <person name="Gundlach H."/>
            <person name="Hanada K."/>
            <person name="Heyl A."/>
            <person name="Hicks K.A."/>
            <person name="Hugh J."/>
            <person name="Lohr M."/>
            <person name="Mayer K."/>
            <person name="Melkozernov A."/>
            <person name="Murata T."/>
            <person name="Nelson D."/>
            <person name="Pils B."/>
            <person name="Prigge M."/>
            <person name="Reiss B."/>
            <person name="Renner T."/>
            <person name="Rombauts S."/>
            <person name="Rushton P."/>
            <person name="Sanderfoot A."/>
            <person name="Schween G."/>
            <person name="Shiu S.-H."/>
            <person name="Stueber K."/>
            <person name="Theodoulou F.L."/>
            <person name="Tu H."/>
            <person name="Van de Peer Y."/>
            <person name="Verrier P.J."/>
            <person name="Waters E."/>
            <person name="Wood A."/>
            <person name="Yang L."/>
            <person name="Cove D."/>
            <person name="Cuming A."/>
            <person name="Hasebe M."/>
            <person name="Lucas S."/>
            <person name="Mishler D.B."/>
            <person name="Reski R."/>
            <person name="Grigoriev I."/>
            <person name="Quatrano R.S."/>
            <person name="Boore J.L."/>
        </authorList>
    </citation>
    <scope>NUCLEOTIDE SEQUENCE [LARGE SCALE GENOMIC DNA]</scope>
    <source>
        <strain evidence="11 12">cv. Gransden 2004</strain>
    </source>
</reference>
<sequence length="624" mass="67661">MEALAFSLIACLLVGIACMPSVIAQGPWAVRIACGATVDTYGANGFLWSKDWGYSGGRSANVTVNNHKASQLNTVRYFQLSGGGENCYNITVPVGHYLIRLYFTFGQEDNASREPQFDVSIEGTLVYSLLPGWSSDDNNYQDSLAFVNDGAATICFHSSGHGNPAVASIEVLQIFNQAYNRGFNVSHEFIMRSVKRVSAGAEKSGFGSDFLADPWGGDRYWESDISLFLPGSAVNPISTNLTINNAAVYPNIYPQAIFQTATSANPGQSLSYTLPVEPNLEYSIWFYFAELATFVDTGDRVFDVLVNEQKVFANVDIMAWAQGAFSALILNTTVLVEGKTLTVTFNPIIGNIAVNAFEVYALVPTEVQTLNTNLWAIQELKQSLNVPARLGWNGDPCVPQLHPWNGVDCRRSAASGFWMIEGLNLDSQGLRGVLGEEIGALTGLEHLNLSHNMLQGLIPVSIGQLESLLTLDLSYNLVNGSIPSSLGNLTKLQKLFLNNNLLSGEVPHSLSAGALRGANLNIANNEDLCGVGIKPCGHLKGGTKAGIIVGVLLGSLLAALAIYIFYKRRQNIARAQRLPRDAPYAKARTTFVRDVQLARTVLTDHFRPVYRDPTVAPGQTNPLL</sequence>
<evidence type="ECO:0000313" key="10">
    <source>
        <dbReference type="EMBL" id="PNR26411.1"/>
    </source>
</evidence>
<dbReference type="FunCoup" id="A0A2K1IAV7">
    <property type="interactions" value="2280"/>
</dbReference>
<dbReference type="PANTHER" id="PTHR45631">
    <property type="entry name" value="OS07G0107800 PROTEIN-RELATED"/>
    <property type="match status" value="1"/>
</dbReference>
<accession>A0A2K1IAV7</accession>
<dbReference type="RefSeq" id="XP_024367592.1">
    <property type="nucleotide sequence ID" value="XM_024511824.2"/>
</dbReference>
<dbReference type="Pfam" id="PF12819">
    <property type="entry name" value="Malectin_like"/>
    <property type="match status" value="1"/>
</dbReference>
<feature type="domain" description="Malectin-like" evidence="9">
    <location>
        <begin position="32"/>
        <end position="361"/>
    </location>
</feature>
<keyword evidence="8" id="KW-0732">Signal</keyword>
<evidence type="ECO:0000256" key="3">
    <source>
        <dbReference type="ARBA" id="ARBA00022692"/>
    </source>
</evidence>
<dbReference type="EnsemblPlants" id="Pp3c27_5920V3.2">
    <property type="protein sequence ID" value="Pp3c27_5920V3.2"/>
    <property type="gene ID" value="Pp3c27_5920"/>
</dbReference>
<dbReference type="InterPro" id="IPR032675">
    <property type="entry name" value="LRR_dom_sf"/>
</dbReference>
<dbReference type="InterPro" id="IPR024788">
    <property type="entry name" value="Malectin-like_Carb-bd_dom"/>
</dbReference>
<dbReference type="Gramene" id="Pp3c27_5920V3.2">
    <property type="protein sequence ID" value="Pp3c27_5920V3.2"/>
    <property type="gene ID" value="Pp3c27_5920"/>
</dbReference>
<dbReference type="OMA" id="RTHFNHI"/>
<keyword evidence="3 7" id="KW-0812">Transmembrane</keyword>
<dbReference type="EnsemblPlants" id="Pp3c27_5920V3.1">
    <property type="protein sequence ID" value="Pp3c27_5920V3.1"/>
    <property type="gene ID" value="Pp3c27_5920"/>
</dbReference>
<dbReference type="Gramene" id="Pp3c27_5920V3.1">
    <property type="protein sequence ID" value="Pp3c27_5920V3.1"/>
    <property type="gene ID" value="Pp3c27_5920"/>
</dbReference>
<dbReference type="OrthoDB" id="1060944at2759"/>
<organism evidence="10">
    <name type="scientific">Physcomitrium patens</name>
    <name type="common">Spreading-leaved earth moss</name>
    <name type="synonym">Physcomitrella patens</name>
    <dbReference type="NCBI Taxonomy" id="3218"/>
    <lineage>
        <taxon>Eukaryota</taxon>
        <taxon>Viridiplantae</taxon>
        <taxon>Streptophyta</taxon>
        <taxon>Embryophyta</taxon>
        <taxon>Bryophyta</taxon>
        <taxon>Bryophytina</taxon>
        <taxon>Bryopsida</taxon>
        <taxon>Funariidae</taxon>
        <taxon>Funariales</taxon>
        <taxon>Funariaceae</taxon>
        <taxon>Physcomitrium</taxon>
    </lineage>
</organism>
<keyword evidence="5 7" id="KW-1133">Transmembrane helix</keyword>
<evidence type="ECO:0000256" key="6">
    <source>
        <dbReference type="ARBA" id="ARBA00023136"/>
    </source>
</evidence>
<protein>
    <recommendedName>
        <fullName evidence="9">Malectin-like domain-containing protein</fullName>
    </recommendedName>
</protein>
<dbReference type="Gene3D" id="3.80.10.10">
    <property type="entry name" value="Ribonuclease Inhibitor"/>
    <property type="match status" value="1"/>
</dbReference>
<reference evidence="10 12" key="2">
    <citation type="journal article" date="2018" name="Plant J.">
        <title>The Physcomitrella patens chromosome-scale assembly reveals moss genome structure and evolution.</title>
        <authorList>
            <person name="Lang D."/>
            <person name="Ullrich K.K."/>
            <person name="Murat F."/>
            <person name="Fuchs J."/>
            <person name="Jenkins J."/>
            <person name="Haas F.B."/>
            <person name="Piednoel M."/>
            <person name="Gundlach H."/>
            <person name="Van Bel M."/>
            <person name="Meyberg R."/>
            <person name="Vives C."/>
            <person name="Morata J."/>
            <person name="Symeonidi A."/>
            <person name="Hiss M."/>
            <person name="Muchero W."/>
            <person name="Kamisugi Y."/>
            <person name="Saleh O."/>
            <person name="Blanc G."/>
            <person name="Decker E.L."/>
            <person name="van Gessel N."/>
            <person name="Grimwood J."/>
            <person name="Hayes R.D."/>
            <person name="Graham S.W."/>
            <person name="Gunter L.E."/>
            <person name="McDaniel S.F."/>
            <person name="Hoernstein S.N.W."/>
            <person name="Larsson A."/>
            <person name="Li F.W."/>
            <person name="Perroud P.F."/>
            <person name="Phillips J."/>
            <person name="Ranjan P."/>
            <person name="Rokshar D.S."/>
            <person name="Rothfels C.J."/>
            <person name="Schneider L."/>
            <person name="Shu S."/>
            <person name="Stevenson D.W."/>
            <person name="Thummler F."/>
            <person name="Tillich M."/>
            <person name="Villarreal Aguilar J.C."/>
            <person name="Widiez T."/>
            <person name="Wong G.K."/>
            <person name="Wymore A."/>
            <person name="Zhang Y."/>
            <person name="Zimmer A.D."/>
            <person name="Quatrano R.S."/>
            <person name="Mayer K.F.X."/>
            <person name="Goodstein D."/>
            <person name="Casacuberta J.M."/>
            <person name="Vandepoele K."/>
            <person name="Reski R."/>
            <person name="Cuming A.C."/>
            <person name="Tuskan G.A."/>
            <person name="Maumus F."/>
            <person name="Salse J."/>
            <person name="Schmutz J."/>
            <person name="Rensing S.A."/>
        </authorList>
    </citation>
    <scope>NUCLEOTIDE SEQUENCE [LARGE SCALE GENOMIC DNA]</scope>
    <source>
        <strain evidence="11 12">cv. Gransden 2004</strain>
    </source>
</reference>
<dbReference type="Pfam" id="PF00560">
    <property type="entry name" value="LRR_1"/>
    <property type="match status" value="1"/>
</dbReference>
<evidence type="ECO:0000313" key="12">
    <source>
        <dbReference type="Proteomes" id="UP000006727"/>
    </source>
</evidence>
<dbReference type="InterPro" id="IPR003591">
    <property type="entry name" value="Leu-rich_rpt_typical-subtyp"/>
</dbReference>
<dbReference type="KEGG" id="ppp:112278399"/>
<evidence type="ECO:0000256" key="2">
    <source>
        <dbReference type="ARBA" id="ARBA00022614"/>
    </source>
</evidence>
<keyword evidence="2" id="KW-0433">Leucine-rich repeat</keyword>
<reference evidence="11" key="3">
    <citation type="submission" date="2020-12" db="UniProtKB">
        <authorList>
            <consortium name="EnsemblPlants"/>
        </authorList>
    </citation>
    <scope>IDENTIFICATION</scope>
</reference>
<proteinExistence type="predicted"/>
<gene>
    <name evidence="11" type="primary">LOC112278399</name>
    <name evidence="10" type="ORF">PHYPA_030986</name>
</gene>
<dbReference type="GO" id="GO:0016020">
    <property type="term" value="C:membrane"/>
    <property type="evidence" value="ECO:0007669"/>
    <property type="project" value="UniProtKB-SubCell"/>
</dbReference>
<dbReference type="Gramene" id="Pp3c27_5920V3.4">
    <property type="protein sequence ID" value="Pp3c27_5920V3.4"/>
    <property type="gene ID" value="Pp3c27_5920"/>
</dbReference>
<keyword evidence="4" id="KW-0677">Repeat</keyword>
<dbReference type="AlphaFoldDB" id="A0A2K1IAV7"/>
<dbReference type="Proteomes" id="UP000006727">
    <property type="component" value="Chromosome 27"/>
</dbReference>
<dbReference type="EnsemblPlants" id="Pp3c27_5920V3.4">
    <property type="protein sequence ID" value="Pp3c27_5920V3.4"/>
    <property type="gene ID" value="Pp3c27_5920"/>
</dbReference>
<dbReference type="STRING" id="3218.A0A2K1IAV7"/>
<dbReference type="Gene3D" id="2.60.120.430">
    <property type="entry name" value="Galactose-binding lectin"/>
    <property type="match status" value="2"/>
</dbReference>
<dbReference type="SMART" id="SM00369">
    <property type="entry name" value="LRR_TYP"/>
    <property type="match status" value="3"/>
</dbReference>
<feature type="chain" id="PRO_5043157900" description="Malectin-like domain-containing protein" evidence="8">
    <location>
        <begin position="25"/>
        <end position="624"/>
    </location>
</feature>
<evidence type="ECO:0000256" key="1">
    <source>
        <dbReference type="ARBA" id="ARBA00004167"/>
    </source>
</evidence>
<evidence type="ECO:0000259" key="9">
    <source>
        <dbReference type="Pfam" id="PF12819"/>
    </source>
</evidence>
<evidence type="ECO:0000256" key="7">
    <source>
        <dbReference type="SAM" id="Phobius"/>
    </source>
</evidence>
<feature type="transmembrane region" description="Helical" evidence="7">
    <location>
        <begin position="545"/>
        <end position="566"/>
    </location>
</feature>
<evidence type="ECO:0000256" key="4">
    <source>
        <dbReference type="ARBA" id="ARBA00022737"/>
    </source>
</evidence>
<keyword evidence="12" id="KW-1185">Reference proteome</keyword>
<dbReference type="EnsemblPlants" id="Pp3c27_5920V3.3">
    <property type="protein sequence ID" value="Pp3c27_5920V3.3"/>
    <property type="gene ID" value="Pp3c27_5920"/>
</dbReference>
<evidence type="ECO:0000256" key="5">
    <source>
        <dbReference type="ARBA" id="ARBA00022989"/>
    </source>
</evidence>